<sequence>MLHLRLRVPSGQTDEVVDLLAADPTVTNLVVVPHGFRKPEGCLVLADVARENATAVVGRLRDLELHRHGSISIDEVGTLLSHAADEAERVAPGAPDDGVVWVSVEQRLRDDSRLSWAFVAFMTLATLIAGAGRILDQPILIVGAMVVGPEFVPVAAICFALARPRPSLLPRALLALGAGFGIAVALATALWSVAYAAGGFTRTQAGTGELTDFIVSPDAWSFVVAVLAGIAGTLSLTTAKSGPLVGVFISVTTIPAVGTVAVCLACGIWGEAASALLQLGINLVGILLAGTLTLLVQRLVWSRVAAGSRGRVLPR</sequence>
<feature type="transmembrane region" description="Helical" evidence="1">
    <location>
        <begin position="219"/>
        <end position="237"/>
    </location>
</feature>
<keyword evidence="1" id="KW-0812">Transmembrane</keyword>
<dbReference type="OrthoDB" id="8061853at2"/>
<organism evidence="2 3">
    <name type="scientific">Nocardioides scoriae</name>
    <dbReference type="NCBI Taxonomy" id="642780"/>
    <lineage>
        <taxon>Bacteria</taxon>
        <taxon>Bacillati</taxon>
        <taxon>Actinomycetota</taxon>
        <taxon>Actinomycetes</taxon>
        <taxon>Propionibacteriales</taxon>
        <taxon>Nocardioidaceae</taxon>
        <taxon>Nocardioides</taxon>
    </lineage>
</organism>
<dbReference type="AlphaFoldDB" id="A0A1H1T293"/>
<dbReference type="PANTHER" id="PTHR20992">
    <property type="entry name" value="AT15442P-RELATED"/>
    <property type="match status" value="1"/>
</dbReference>
<dbReference type="EMBL" id="LT629757">
    <property type="protein sequence ID" value="SDS54096.1"/>
    <property type="molecule type" value="Genomic_DNA"/>
</dbReference>
<dbReference type="RefSeq" id="WP_091729292.1">
    <property type="nucleotide sequence ID" value="NZ_LT629757.1"/>
</dbReference>
<reference evidence="3" key="1">
    <citation type="submission" date="2016-10" db="EMBL/GenBank/DDBJ databases">
        <authorList>
            <person name="Varghese N."/>
            <person name="Submissions S."/>
        </authorList>
    </citation>
    <scope>NUCLEOTIDE SEQUENCE [LARGE SCALE GENOMIC DNA]</scope>
    <source>
        <strain evidence="3">DSM 22127</strain>
    </source>
</reference>
<evidence type="ECO:0000313" key="3">
    <source>
        <dbReference type="Proteomes" id="UP000198859"/>
    </source>
</evidence>
<proteinExistence type="predicted"/>
<evidence type="ECO:0000256" key="1">
    <source>
        <dbReference type="SAM" id="Phobius"/>
    </source>
</evidence>
<gene>
    <name evidence="2" type="ORF">SAMN04488570_2112</name>
</gene>
<dbReference type="Proteomes" id="UP000198859">
    <property type="component" value="Chromosome I"/>
</dbReference>
<dbReference type="InterPro" id="IPR005240">
    <property type="entry name" value="DUF389"/>
</dbReference>
<protein>
    <submittedName>
        <fullName evidence="2">Uncharacterized hydrophobic domain-containing protein</fullName>
    </submittedName>
</protein>
<keyword evidence="1" id="KW-1133">Transmembrane helix</keyword>
<feature type="transmembrane region" description="Helical" evidence="1">
    <location>
        <begin position="244"/>
        <end position="270"/>
    </location>
</feature>
<feature type="transmembrane region" description="Helical" evidence="1">
    <location>
        <begin position="141"/>
        <end position="161"/>
    </location>
</feature>
<evidence type="ECO:0000313" key="2">
    <source>
        <dbReference type="EMBL" id="SDS54096.1"/>
    </source>
</evidence>
<accession>A0A1H1T293</accession>
<keyword evidence="1" id="KW-0472">Membrane</keyword>
<dbReference type="Pfam" id="PF04087">
    <property type="entry name" value="DUF389"/>
    <property type="match status" value="1"/>
</dbReference>
<feature type="transmembrane region" description="Helical" evidence="1">
    <location>
        <begin position="276"/>
        <end position="301"/>
    </location>
</feature>
<dbReference type="STRING" id="642780.SAMN04488570_2112"/>
<dbReference type="PANTHER" id="PTHR20992:SF9">
    <property type="entry name" value="AT15442P-RELATED"/>
    <property type="match status" value="1"/>
</dbReference>
<feature type="transmembrane region" description="Helical" evidence="1">
    <location>
        <begin position="173"/>
        <end position="199"/>
    </location>
</feature>
<feature type="transmembrane region" description="Helical" evidence="1">
    <location>
        <begin position="114"/>
        <end position="135"/>
    </location>
</feature>
<keyword evidence="3" id="KW-1185">Reference proteome</keyword>
<name>A0A1H1T293_9ACTN</name>